<dbReference type="SMART" id="SM00252">
    <property type="entry name" value="SH2"/>
    <property type="match status" value="2"/>
</dbReference>
<protein>
    <recommendedName>
        <fullName evidence="11">Tyrosine-protein kinase</fullName>
    </recommendedName>
</protein>
<comment type="subcellular location">
    <subcellularLocation>
        <location evidence="1">Cytoplasm</location>
    </subcellularLocation>
</comment>
<dbReference type="GO" id="GO:0035591">
    <property type="term" value="F:signaling adaptor activity"/>
    <property type="evidence" value="ECO:0007669"/>
    <property type="project" value="TreeGrafter"/>
</dbReference>
<dbReference type="GO" id="GO:0016740">
    <property type="term" value="F:transferase activity"/>
    <property type="evidence" value="ECO:0007669"/>
    <property type="project" value="UniProtKB-ARBA"/>
</dbReference>
<feature type="non-terminal residue" evidence="9">
    <location>
        <position position="587"/>
    </location>
</feature>
<dbReference type="InterPro" id="IPR001452">
    <property type="entry name" value="SH3_domain"/>
</dbReference>
<reference evidence="9 10" key="1">
    <citation type="submission" date="2024-05" db="EMBL/GenBank/DDBJ databases">
        <authorList>
            <person name="Wallberg A."/>
        </authorList>
    </citation>
    <scope>NUCLEOTIDE SEQUENCE [LARGE SCALE GENOMIC DNA]</scope>
</reference>
<organism evidence="9 10">
    <name type="scientific">Meganyctiphanes norvegica</name>
    <name type="common">Northern krill</name>
    <name type="synonym">Thysanopoda norvegica</name>
    <dbReference type="NCBI Taxonomy" id="48144"/>
    <lineage>
        <taxon>Eukaryota</taxon>
        <taxon>Metazoa</taxon>
        <taxon>Ecdysozoa</taxon>
        <taxon>Arthropoda</taxon>
        <taxon>Crustacea</taxon>
        <taxon>Multicrustacea</taxon>
        <taxon>Malacostraca</taxon>
        <taxon>Eumalacostraca</taxon>
        <taxon>Eucarida</taxon>
        <taxon>Euphausiacea</taxon>
        <taxon>Euphausiidae</taxon>
        <taxon>Meganyctiphanes</taxon>
    </lineage>
</organism>
<evidence type="ECO:0000256" key="5">
    <source>
        <dbReference type="PROSITE-ProRule" id="PRU00191"/>
    </source>
</evidence>
<evidence type="ECO:0000256" key="1">
    <source>
        <dbReference type="ARBA" id="ARBA00004496"/>
    </source>
</evidence>
<evidence type="ECO:0000259" key="8">
    <source>
        <dbReference type="PROSITE" id="PS50002"/>
    </source>
</evidence>
<dbReference type="EMBL" id="CAXKWB010000427">
    <property type="protein sequence ID" value="CAL4060834.1"/>
    <property type="molecule type" value="Genomic_DNA"/>
</dbReference>
<dbReference type="FunFam" id="3.30.505.10:FF:000023">
    <property type="entry name" value="Tyrosine-protein kinase"/>
    <property type="match status" value="2"/>
</dbReference>
<dbReference type="InterPro" id="IPR000980">
    <property type="entry name" value="SH2"/>
</dbReference>
<dbReference type="Pfam" id="PF00018">
    <property type="entry name" value="SH3_1"/>
    <property type="match status" value="1"/>
</dbReference>
<evidence type="ECO:0000256" key="4">
    <source>
        <dbReference type="ARBA" id="ARBA00022999"/>
    </source>
</evidence>
<dbReference type="GO" id="GO:0048468">
    <property type="term" value="P:cell development"/>
    <property type="evidence" value="ECO:0007669"/>
    <property type="project" value="UniProtKB-ARBA"/>
</dbReference>
<evidence type="ECO:0000256" key="2">
    <source>
        <dbReference type="ARBA" id="ARBA00022443"/>
    </source>
</evidence>
<dbReference type="PANTHER" id="PTHR19969">
    <property type="entry name" value="SH2-SH3 ADAPTOR PROTEIN-RELATED"/>
    <property type="match status" value="1"/>
</dbReference>
<gene>
    <name evidence="9" type="ORF">MNOR_LOCUS1589</name>
</gene>
<evidence type="ECO:0000313" key="10">
    <source>
        <dbReference type="Proteomes" id="UP001497623"/>
    </source>
</evidence>
<evidence type="ECO:0000313" key="9">
    <source>
        <dbReference type="EMBL" id="CAL4060834.1"/>
    </source>
</evidence>
<sequence length="587" mass="68096">MDYVMLLELDNSLFPWQRNGNATLKKCVIDELQKQFLIGNQTQYASSLNCRNNGTHRRKVGEKRISRLSRHFCGKGLWQPWRETKLYNAAISKVSRFTPLYPKIIVSDLFQHSNYIPLSCCSTKMLICPSIQFLASEICVIRIGGRGGFLNLWVDRFSTEVFCPSLLIFCFSTEVFCPSLLSLVATKRQGEADIADDFFHKIDYRRHTPHIFEKSNHEFRYSFKPDFQRPAIPFRSFYRMAEVLRLLGNKKEDRPFSMTGKDLELRHLNTMAWFHGKLSRDEAEKLLKPREDGLFLVRESSNFTGDYTLCVCYQRKVEHYRVISKDGKLTIDEEEFFYHLTDLVEHYENDSDGLCTQLMRPVTKNGSKVLQGGGDGWSQGTEVVARYAFPGTSSVDLPFAKRERLTIVHTTNTPDWIRARNHSGSEGLIPTAYINTDKKEVKLESMMWFHGKISRNEAEQLLTPRSEGLFLVRESSNFTGDYTLCVCYQGMVEHYRIVNNYGKLTIDKEEYFDHLTNLVEHYGNDADGLCTQLVRSVTKQGRRHLQATSLEHLDMEDENMYGNMGYNKRDLNEEPRFPLFSNVAYQH</sequence>
<dbReference type="PROSITE" id="PS50001">
    <property type="entry name" value="SH2"/>
    <property type="match status" value="2"/>
</dbReference>
<accession>A0AAV2PM51</accession>
<dbReference type="GO" id="GO:0007167">
    <property type="term" value="P:enzyme-linked receptor protein signaling pathway"/>
    <property type="evidence" value="ECO:0007669"/>
    <property type="project" value="TreeGrafter"/>
</dbReference>
<dbReference type="PRINTS" id="PR00678">
    <property type="entry name" value="PI3KINASEP85"/>
</dbReference>
<feature type="domain" description="SH2" evidence="7">
    <location>
        <begin position="448"/>
        <end position="537"/>
    </location>
</feature>
<dbReference type="PANTHER" id="PTHR19969:SF5">
    <property type="entry name" value="CRK-LIKE PROTEIN"/>
    <property type="match status" value="1"/>
</dbReference>
<evidence type="ECO:0000256" key="3">
    <source>
        <dbReference type="ARBA" id="ARBA00022490"/>
    </source>
</evidence>
<feature type="domain" description="SH3" evidence="8">
    <location>
        <begin position="378"/>
        <end position="439"/>
    </location>
</feature>
<dbReference type="InterPro" id="IPR036860">
    <property type="entry name" value="SH2_dom_sf"/>
</dbReference>
<evidence type="ECO:0000259" key="7">
    <source>
        <dbReference type="PROSITE" id="PS50001"/>
    </source>
</evidence>
<dbReference type="SMART" id="SM00326">
    <property type="entry name" value="SH3"/>
    <property type="match status" value="1"/>
</dbReference>
<dbReference type="InterPro" id="IPR051184">
    <property type="entry name" value="Tyrosine-phos_adapter"/>
</dbReference>
<dbReference type="SUPFAM" id="SSF50044">
    <property type="entry name" value="SH3-domain"/>
    <property type="match status" value="1"/>
</dbReference>
<dbReference type="Proteomes" id="UP001497623">
    <property type="component" value="Unassembled WGS sequence"/>
</dbReference>
<dbReference type="GO" id="GO:0005737">
    <property type="term" value="C:cytoplasm"/>
    <property type="evidence" value="ECO:0007669"/>
    <property type="project" value="UniProtKB-SubCell"/>
</dbReference>
<dbReference type="SUPFAM" id="SSF55550">
    <property type="entry name" value="SH2 domain"/>
    <property type="match status" value="2"/>
</dbReference>
<dbReference type="AlphaFoldDB" id="A0AAV2PM51"/>
<keyword evidence="3" id="KW-0963">Cytoplasm</keyword>
<evidence type="ECO:0008006" key="11">
    <source>
        <dbReference type="Google" id="ProtNLM"/>
    </source>
</evidence>
<name>A0AAV2PM51_MEGNR</name>
<dbReference type="Gene3D" id="2.30.30.40">
    <property type="entry name" value="SH3 Domains"/>
    <property type="match status" value="1"/>
</dbReference>
<feature type="domain" description="SH2" evidence="7">
    <location>
        <begin position="273"/>
        <end position="362"/>
    </location>
</feature>
<evidence type="ECO:0000256" key="6">
    <source>
        <dbReference type="PROSITE-ProRule" id="PRU00192"/>
    </source>
</evidence>
<keyword evidence="2 6" id="KW-0728">SH3 domain</keyword>
<dbReference type="GO" id="GO:0030971">
    <property type="term" value="F:receptor tyrosine kinase binding"/>
    <property type="evidence" value="ECO:0007669"/>
    <property type="project" value="TreeGrafter"/>
</dbReference>
<dbReference type="GO" id="GO:0016477">
    <property type="term" value="P:cell migration"/>
    <property type="evidence" value="ECO:0007669"/>
    <property type="project" value="TreeGrafter"/>
</dbReference>
<dbReference type="InterPro" id="IPR036028">
    <property type="entry name" value="SH3-like_dom_sf"/>
</dbReference>
<dbReference type="CDD" id="cd09937">
    <property type="entry name" value="SH2_csk_like"/>
    <property type="match status" value="1"/>
</dbReference>
<proteinExistence type="predicted"/>
<dbReference type="Pfam" id="PF00017">
    <property type="entry name" value="SH2"/>
    <property type="match status" value="2"/>
</dbReference>
<keyword evidence="4 5" id="KW-0727">SH2 domain</keyword>
<keyword evidence="10" id="KW-1185">Reference proteome</keyword>
<dbReference type="PRINTS" id="PR00401">
    <property type="entry name" value="SH2DOMAIN"/>
</dbReference>
<comment type="caution">
    <text evidence="9">The sequence shown here is derived from an EMBL/GenBank/DDBJ whole genome shotgun (WGS) entry which is preliminary data.</text>
</comment>
<dbReference type="Gene3D" id="3.30.505.10">
    <property type="entry name" value="SH2 domain"/>
    <property type="match status" value="2"/>
</dbReference>
<dbReference type="InterPro" id="IPR035027">
    <property type="entry name" value="Csk-like_SH2"/>
</dbReference>
<dbReference type="PROSITE" id="PS50002">
    <property type="entry name" value="SH3"/>
    <property type="match status" value="1"/>
</dbReference>